<dbReference type="GO" id="GO:0006995">
    <property type="term" value="P:cellular response to nitrogen starvation"/>
    <property type="evidence" value="ECO:0007669"/>
    <property type="project" value="UniProtKB-ARBA"/>
</dbReference>
<dbReference type="EMBL" id="NKQK01000005">
    <property type="protein sequence ID" value="PSS30758.1"/>
    <property type="molecule type" value="Genomic_DNA"/>
</dbReference>
<feature type="compositionally biased region" description="Basic and acidic residues" evidence="8">
    <location>
        <begin position="35"/>
        <end position="48"/>
    </location>
</feature>
<keyword evidence="10" id="KW-0808">Transferase</keyword>
<dbReference type="InParanoid" id="A0A2R6RL61"/>
<proteinExistence type="inferred from homology"/>
<evidence type="ECO:0000256" key="7">
    <source>
        <dbReference type="ARBA" id="ARBA00023278"/>
    </source>
</evidence>
<reference evidence="10 11" key="1">
    <citation type="submission" date="2017-07" db="EMBL/GenBank/DDBJ databases">
        <title>An improved, manually edited Actinidia chinensis var. chinensis (kiwifruit) genome highlights the challenges associated with draft genomes and gene prediction in plants.</title>
        <authorList>
            <person name="Pilkington S."/>
            <person name="Crowhurst R."/>
            <person name="Hilario E."/>
            <person name="Nardozza S."/>
            <person name="Fraser L."/>
            <person name="Peng Y."/>
            <person name="Gunaseelan K."/>
            <person name="Simpson R."/>
            <person name="Tahir J."/>
            <person name="Deroles S."/>
            <person name="Templeton K."/>
            <person name="Luo Z."/>
            <person name="Davy M."/>
            <person name="Cheng C."/>
            <person name="Mcneilage M."/>
            <person name="Scaglione D."/>
            <person name="Liu Y."/>
            <person name="Zhang Q."/>
            <person name="Datson P."/>
            <person name="De Silva N."/>
            <person name="Gardiner S."/>
            <person name="Bassett H."/>
            <person name="Chagne D."/>
            <person name="Mccallum J."/>
            <person name="Dzierzon H."/>
            <person name="Deng C."/>
            <person name="Wang Y.-Y."/>
            <person name="Barron N."/>
            <person name="Manako K."/>
            <person name="Bowen J."/>
            <person name="Foster T."/>
            <person name="Erridge Z."/>
            <person name="Tiffin H."/>
            <person name="Waite C."/>
            <person name="Davies K."/>
            <person name="Grierson E."/>
            <person name="Laing W."/>
            <person name="Kirk R."/>
            <person name="Chen X."/>
            <person name="Wood M."/>
            <person name="Montefiori M."/>
            <person name="Brummell D."/>
            <person name="Schwinn K."/>
            <person name="Catanach A."/>
            <person name="Fullerton C."/>
            <person name="Li D."/>
            <person name="Meiyalaghan S."/>
            <person name="Nieuwenhuizen N."/>
            <person name="Read N."/>
            <person name="Prakash R."/>
            <person name="Hunter D."/>
            <person name="Zhang H."/>
            <person name="Mckenzie M."/>
            <person name="Knabel M."/>
            <person name="Harris A."/>
            <person name="Allan A."/>
            <person name="Chen A."/>
            <person name="Janssen B."/>
            <person name="Plunkett B."/>
            <person name="Dwamena C."/>
            <person name="Voogd C."/>
            <person name="Leif D."/>
            <person name="Lafferty D."/>
            <person name="Souleyre E."/>
            <person name="Varkonyi-Gasic E."/>
            <person name="Gambi F."/>
            <person name="Hanley J."/>
            <person name="Yao J.-L."/>
            <person name="Cheung J."/>
            <person name="David K."/>
            <person name="Warren B."/>
            <person name="Marsh K."/>
            <person name="Snowden K."/>
            <person name="Lin-Wang K."/>
            <person name="Brian L."/>
            <person name="Martinez-Sanchez M."/>
            <person name="Wang M."/>
            <person name="Ileperuma N."/>
            <person name="Macnee N."/>
            <person name="Campin R."/>
            <person name="Mcatee P."/>
            <person name="Drummond R."/>
            <person name="Espley R."/>
            <person name="Ireland H."/>
            <person name="Wu R."/>
            <person name="Atkinson R."/>
            <person name="Karunairetnam S."/>
            <person name="Bulley S."/>
            <person name="Chunkath S."/>
            <person name="Hanley Z."/>
            <person name="Storey R."/>
            <person name="Thrimawithana A."/>
            <person name="Thomson S."/>
            <person name="David C."/>
            <person name="Testolin R."/>
        </authorList>
    </citation>
    <scope>NUCLEOTIDE SEQUENCE [LARGE SCALE GENOMIC DNA]</scope>
    <source>
        <strain evidence="11">cv. Red5</strain>
        <tissue evidence="10">Young leaf</tissue>
    </source>
</reference>
<evidence type="ECO:0000313" key="11">
    <source>
        <dbReference type="Proteomes" id="UP000241394"/>
    </source>
</evidence>
<reference evidence="11" key="2">
    <citation type="journal article" date="2018" name="BMC Genomics">
        <title>A manually annotated Actinidia chinensis var. chinensis (kiwifruit) genome highlights the challenges associated with draft genomes and gene prediction in plants.</title>
        <authorList>
            <person name="Pilkington S.M."/>
            <person name="Crowhurst R."/>
            <person name="Hilario E."/>
            <person name="Nardozza S."/>
            <person name="Fraser L."/>
            <person name="Peng Y."/>
            <person name="Gunaseelan K."/>
            <person name="Simpson R."/>
            <person name="Tahir J."/>
            <person name="Deroles S.C."/>
            <person name="Templeton K."/>
            <person name="Luo Z."/>
            <person name="Davy M."/>
            <person name="Cheng C."/>
            <person name="McNeilage M."/>
            <person name="Scaglione D."/>
            <person name="Liu Y."/>
            <person name="Zhang Q."/>
            <person name="Datson P."/>
            <person name="De Silva N."/>
            <person name="Gardiner S.E."/>
            <person name="Bassett H."/>
            <person name="Chagne D."/>
            <person name="McCallum J."/>
            <person name="Dzierzon H."/>
            <person name="Deng C."/>
            <person name="Wang Y.Y."/>
            <person name="Barron L."/>
            <person name="Manako K."/>
            <person name="Bowen J."/>
            <person name="Foster T.M."/>
            <person name="Erridge Z.A."/>
            <person name="Tiffin H."/>
            <person name="Waite C.N."/>
            <person name="Davies K.M."/>
            <person name="Grierson E.P."/>
            <person name="Laing W.A."/>
            <person name="Kirk R."/>
            <person name="Chen X."/>
            <person name="Wood M."/>
            <person name="Montefiori M."/>
            <person name="Brummell D.A."/>
            <person name="Schwinn K.E."/>
            <person name="Catanach A."/>
            <person name="Fullerton C."/>
            <person name="Li D."/>
            <person name="Meiyalaghan S."/>
            <person name="Nieuwenhuizen N."/>
            <person name="Read N."/>
            <person name="Prakash R."/>
            <person name="Hunter D."/>
            <person name="Zhang H."/>
            <person name="McKenzie M."/>
            <person name="Knabel M."/>
            <person name="Harris A."/>
            <person name="Allan A.C."/>
            <person name="Gleave A."/>
            <person name="Chen A."/>
            <person name="Janssen B.J."/>
            <person name="Plunkett B."/>
            <person name="Ampomah-Dwamena C."/>
            <person name="Voogd C."/>
            <person name="Leif D."/>
            <person name="Lafferty D."/>
            <person name="Souleyre E.J.F."/>
            <person name="Varkonyi-Gasic E."/>
            <person name="Gambi F."/>
            <person name="Hanley J."/>
            <person name="Yao J.L."/>
            <person name="Cheung J."/>
            <person name="David K.M."/>
            <person name="Warren B."/>
            <person name="Marsh K."/>
            <person name="Snowden K.C."/>
            <person name="Lin-Wang K."/>
            <person name="Brian L."/>
            <person name="Martinez-Sanchez M."/>
            <person name="Wang M."/>
            <person name="Ileperuma N."/>
            <person name="Macnee N."/>
            <person name="Campin R."/>
            <person name="McAtee P."/>
            <person name="Drummond R.S.M."/>
            <person name="Espley R.V."/>
            <person name="Ireland H.S."/>
            <person name="Wu R."/>
            <person name="Atkinson R.G."/>
            <person name="Karunairetnam S."/>
            <person name="Bulley S."/>
            <person name="Chunkath S."/>
            <person name="Hanley Z."/>
            <person name="Storey R."/>
            <person name="Thrimawithana A.H."/>
            <person name="Thomson S."/>
            <person name="David C."/>
            <person name="Testolin R."/>
            <person name="Huang H."/>
            <person name="Hellens R.P."/>
            <person name="Schaffer R.J."/>
        </authorList>
    </citation>
    <scope>NUCLEOTIDE SEQUENCE [LARGE SCALE GENOMIC DNA]</scope>
    <source>
        <strain evidence="11">cv. Red5</strain>
    </source>
</reference>
<feature type="signal peptide" evidence="9">
    <location>
        <begin position="1"/>
        <end position="27"/>
    </location>
</feature>
<dbReference type="GO" id="GO:1901371">
    <property type="term" value="P:regulation of leaf morphogenesis"/>
    <property type="evidence" value="ECO:0007669"/>
    <property type="project" value="TreeGrafter"/>
</dbReference>
<evidence type="ECO:0000256" key="1">
    <source>
        <dbReference type="ARBA" id="ARBA00004271"/>
    </source>
</evidence>
<dbReference type="GO" id="GO:0048046">
    <property type="term" value="C:apoplast"/>
    <property type="evidence" value="ECO:0007669"/>
    <property type="project" value="UniProtKB-SubCell"/>
</dbReference>
<dbReference type="GO" id="GO:2000280">
    <property type="term" value="P:regulation of root development"/>
    <property type="evidence" value="ECO:0007669"/>
    <property type="project" value="TreeGrafter"/>
</dbReference>
<dbReference type="GO" id="GO:0016301">
    <property type="term" value="F:kinase activity"/>
    <property type="evidence" value="ECO:0007669"/>
    <property type="project" value="UniProtKB-KW"/>
</dbReference>
<evidence type="ECO:0000313" key="10">
    <source>
        <dbReference type="EMBL" id="PSS30758.1"/>
    </source>
</evidence>
<evidence type="ECO:0000256" key="4">
    <source>
        <dbReference type="ARBA" id="ARBA00022525"/>
    </source>
</evidence>
<feature type="region of interest" description="Disordered" evidence="8">
    <location>
        <begin position="100"/>
        <end position="171"/>
    </location>
</feature>
<dbReference type="AlphaFoldDB" id="A0A2R6RL61"/>
<dbReference type="OrthoDB" id="1675975at2759"/>
<dbReference type="Gramene" id="PSS30758">
    <property type="protein sequence ID" value="PSS30758"/>
    <property type="gene ID" value="CEY00_Acc06043"/>
</dbReference>
<accession>A0A2R6RL61</accession>
<dbReference type="GO" id="GO:0005179">
    <property type="term" value="F:hormone activity"/>
    <property type="evidence" value="ECO:0007669"/>
    <property type="project" value="UniProtKB-KW"/>
</dbReference>
<sequence>MAYIQLICTSAILLALIACDEILFTEGRQLKAMEKEEYKSKQDKRETATHGSQSPEAHIHAHVLPAPHANHGPIIDHSVTGKKDTPQTMILKHSLVAGYEDDFRPTTPGSSPGVGHSFPEQMDDAQTRTKNNGNGVSPTMEGNSKDFRPTMPGHSPGIGHFFQSTNAEKNP</sequence>
<evidence type="ECO:0000256" key="5">
    <source>
        <dbReference type="ARBA" id="ARBA00022702"/>
    </source>
</evidence>
<dbReference type="InterPro" id="IPR033250">
    <property type="entry name" value="CEP"/>
</dbReference>
<keyword evidence="7" id="KW-0379">Hydroxylation</keyword>
<keyword evidence="3" id="KW-0052">Apoplast</keyword>
<evidence type="ECO:0000256" key="8">
    <source>
        <dbReference type="SAM" id="MobiDB-lite"/>
    </source>
</evidence>
<name>A0A2R6RL61_ACTCC</name>
<keyword evidence="10" id="KW-0418">Kinase</keyword>
<feature type="compositionally biased region" description="Polar residues" evidence="8">
    <location>
        <begin position="162"/>
        <end position="171"/>
    </location>
</feature>
<gene>
    <name evidence="10" type="ORF">CEY00_Acc06043</name>
</gene>
<evidence type="ECO:0000256" key="9">
    <source>
        <dbReference type="SAM" id="SignalP"/>
    </source>
</evidence>
<comment type="caution">
    <text evidence="10">The sequence shown here is derived from an EMBL/GenBank/DDBJ whole genome shotgun (WGS) entry which is preliminary data.</text>
</comment>
<dbReference type="GO" id="GO:0048364">
    <property type="term" value="P:root development"/>
    <property type="evidence" value="ECO:0007669"/>
    <property type="project" value="InterPro"/>
</dbReference>
<evidence type="ECO:0000256" key="2">
    <source>
        <dbReference type="ARBA" id="ARBA00008963"/>
    </source>
</evidence>
<dbReference type="STRING" id="1590841.A0A2R6RL61"/>
<comment type="similarity">
    <text evidence="2">Belongs to the C-terminally encoded plant signaling peptide (CEP) family.</text>
</comment>
<evidence type="ECO:0000256" key="6">
    <source>
        <dbReference type="ARBA" id="ARBA00022729"/>
    </source>
</evidence>
<evidence type="ECO:0000256" key="3">
    <source>
        <dbReference type="ARBA" id="ARBA00022523"/>
    </source>
</evidence>
<keyword evidence="4" id="KW-0964">Secreted</keyword>
<keyword evidence="11" id="KW-1185">Reference proteome</keyword>
<dbReference type="OMA" id="GIACHAI"/>
<keyword evidence="5" id="KW-0372">Hormone</keyword>
<organism evidence="10 11">
    <name type="scientific">Actinidia chinensis var. chinensis</name>
    <name type="common">Chinese soft-hair kiwi</name>
    <dbReference type="NCBI Taxonomy" id="1590841"/>
    <lineage>
        <taxon>Eukaryota</taxon>
        <taxon>Viridiplantae</taxon>
        <taxon>Streptophyta</taxon>
        <taxon>Embryophyta</taxon>
        <taxon>Tracheophyta</taxon>
        <taxon>Spermatophyta</taxon>
        <taxon>Magnoliopsida</taxon>
        <taxon>eudicotyledons</taxon>
        <taxon>Gunneridae</taxon>
        <taxon>Pentapetalae</taxon>
        <taxon>asterids</taxon>
        <taxon>Ericales</taxon>
        <taxon>Actinidiaceae</taxon>
        <taxon>Actinidia</taxon>
    </lineage>
</organism>
<feature type="chain" id="PRO_5015306138" evidence="9">
    <location>
        <begin position="28"/>
        <end position="171"/>
    </location>
</feature>
<feature type="region of interest" description="Disordered" evidence="8">
    <location>
        <begin position="35"/>
        <end position="57"/>
    </location>
</feature>
<comment type="subcellular location">
    <subcellularLocation>
        <location evidence="1">Secreted</location>
        <location evidence="1">Extracellular space</location>
        <location evidence="1">Apoplast</location>
    </subcellularLocation>
</comment>
<dbReference type="PANTHER" id="PTHR33348:SF44">
    <property type="entry name" value="PRECURSOR OF CEP6"/>
    <property type="match status" value="1"/>
</dbReference>
<dbReference type="PANTHER" id="PTHR33348">
    <property type="entry name" value="PRECURSOR OF CEP5"/>
    <property type="match status" value="1"/>
</dbReference>
<protein>
    <submittedName>
        <fullName evidence="10">Serine/threonine-protein kinase cdc7</fullName>
    </submittedName>
</protein>
<keyword evidence="6 9" id="KW-0732">Signal</keyword>
<dbReference type="GO" id="GO:1902025">
    <property type="term" value="P:nitrate import"/>
    <property type="evidence" value="ECO:0007669"/>
    <property type="project" value="TreeGrafter"/>
</dbReference>
<dbReference type="Proteomes" id="UP000241394">
    <property type="component" value="Chromosome LG5"/>
</dbReference>
<feature type="compositionally biased region" description="Polar residues" evidence="8">
    <location>
        <begin position="128"/>
        <end position="142"/>
    </location>
</feature>